<organism evidence="1 2">
    <name type="scientific">Williamsia herbipolensis</name>
    <dbReference type="NCBI Taxonomy" id="1603258"/>
    <lineage>
        <taxon>Bacteria</taxon>
        <taxon>Bacillati</taxon>
        <taxon>Actinomycetota</taxon>
        <taxon>Actinomycetes</taxon>
        <taxon>Mycobacteriales</taxon>
        <taxon>Nocardiaceae</taxon>
        <taxon>Williamsia</taxon>
    </lineage>
</organism>
<accession>A0AAU4JY00</accession>
<dbReference type="EMBL" id="CP108021">
    <property type="protein sequence ID" value="WUM18630.1"/>
    <property type="molecule type" value="Genomic_DNA"/>
</dbReference>
<keyword evidence="2" id="KW-1185">Reference proteome</keyword>
<sequence length="173" mass="18649">MTSSVAPAVSPNIHRVLAAADGPRHFRLRPPAPIRLLTAAWDRTHNPARALSGHVAIEYPITTAVVATRNLYAVTDELRTALEASDLTGFTFGALASTRDRHLVSHCDTALAGTPRLHTLVLTGRACCADIAPWRCDSLALSRAAATFLWRHDPSLLAFTHVLDIAESSSTPR</sequence>
<dbReference type="KEGG" id="whr:OG579_12855"/>
<evidence type="ECO:0000313" key="2">
    <source>
        <dbReference type="Proteomes" id="UP001432128"/>
    </source>
</evidence>
<evidence type="ECO:0000313" key="1">
    <source>
        <dbReference type="EMBL" id="WUM18630.1"/>
    </source>
</evidence>
<dbReference type="RefSeq" id="WP_328856241.1">
    <property type="nucleotide sequence ID" value="NZ_CP108021.1"/>
</dbReference>
<name>A0AAU4JY00_9NOCA</name>
<protein>
    <submittedName>
        <fullName evidence="1">Uncharacterized protein</fullName>
    </submittedName>
</protein>
<reference evidence="1 2" key="1">
    <citation type="submission" date="2022-10" db="EMBL/GenBank/DDBJ databases">
        <title>The complete genomes of actinobacterial strains from the NBC collection.</title>
        <authorList>
            <person name="Joergensen T.S."/>
            <person name="Alvarez Arevalo M."/>
            <person name="Sterndorff E.B."/>
            <person name="Faurdal D."/>
            <person name="Vuksanovic O."/>
            <person name="Mourched A.-S."/>
            <person name="Charusanti P."/>
            <person name="Shaw S."/>
            <person name="Blin K."/>
            <person name="Weber T."/>
        </authorList>
    </citation>
    <scope>NUCLEOTIDE SEQUENCE [LARGE SCALE GENOMIC DNA]</scope>
    <source>
        <strain evidence="1 2">NBC_00319</strain>
    </source>
</reference>
<proteinExistence type="predicted"/>
<dbReference type="AlphaFoldDB" id="A0AAU4JY00"/>
<gene>
    <name evidence="1" type="ORF">OG579_12855</name>
</gene>
<dbReference type="Proteomes" id="UP001432128">
    <property type="component" value="Chromosome"/>
</dbReference>